<accession>A0A3B0SWK3</accession>
<keyword evidence="2" id="KW-0812">Transmembrane</keyword>
<evidence type="ECO:0000256" key="2">
    <source>
        <dbReference type="SAM" id="Phobius"/>
    </source>
</evidence>
<protein>
    <submittedName>
        <fullName evidence="3">Uncharacterized protein</fullName>
    </submittedName>
</protein>
<dbReference type="AlphaFoldDB" id="A0A3B0SWK3"/>
<gene>
    <name evidence="3" type="ORF">MNBD_ALPHA07-1261</name>
</gene>
<organism evidence="3">
    <name type="scientific">hydrothermal vent metagenome</name>
    <dbReference type="NCBI Taxonomy" id="652676"/>
    <lineage>
        <taxon>unclassified sequences</taxon>
        <taxon>metagenomes</taxon>
        <taxon>ecological metagenomes</taxon>
    </lineage>
</organism>
<evidence type="ECO:0000313" key="3">
    <source>
        <dbReference type="EMBL" id="VAV99155.1"/>
    </source>
</evidence>
<proteinExistence type="predicted"/>
<keyword evidence="2" id="KW-0472">Membrane</keyword>
<feature type="coiled-coil region" evidence="1">
    <location>
        <begin position="48"/>
        <end position="75"/>
    </location>
</feature>
<sequence>MTLIWLILTGLAFLVFEPRGAFTGRGSALHFIVVLMAILMPVALIWAVATAARSFRQMQDENQRLQAAVDALRQAYIAQNQGHSAASDTSLAKKLDEIAALQRKTEAALAALSSLQGIAERALSPPADDIPPMGNYQVDLPLGTPTAPRPKISTHRLNAPTLPAARYDAALPKANAVRPWPPLEGYATARRARLCSWAG</sequence>
<keyword evidence="2" id="KW-1133">Transmembrane helix</keyword>
<dbReference type="EMBL" id="UOEG01000190">
    <property type="protein sequence ID" value="VAV99155.1"/>
    <property type="molecule type" value="Genomic_DNA"/>
</dbReference>
<reference evidence="3" key="1">
    <citation type="submission" date="2018-06" db="EMBL/GenBank/DDBJ databases">
        <authorList>
            <person name="Zhirakovskaya E."/>
        </authorList>
    </citation>
    <scope>NUCLEOTIDE SEQUENCE</scope>
</reference>
<name>A0A3B0SWK3_9ZZZZ</name>
<keyword evidence="1" id="KW-0175">Coiled coil</keyword>
<feature type="transmembrane region" description="Helical" evidence="2">
    <location>
        <begin position="28"/>
        <end position="49"/>
    </location>
</feature>
<evidence type="ECO:0000256" key="1">
    <source>
        <dbReference type="SAM" id="Coils"/>
    </source>
</evidence>